<evidence type="ECO:0000256" key="3">
    <source>
        <dbReference type="ARBA" id="ARBA00022793"/>
    </source>
</evidence>
<dbReference type="InterPro" id="IPR011060">
    <property type="entry name" value="RibuloseP-bd_barrel"/>
</dbReference>
<feature type="active site" description="Proton donor" evidence="7">
    <location>
        <position position="62"/>
    </location>
</feature>
<feature type="binding site" evidence="7">
    <location>
        <begin position="60"/>
        <end position="69"/>
    </location>
    <ligand>
        <name>substrate</name>
    </ligand>
</feature>
<dbReference type="Proteomes" id="UP001596282">
    <property type="component" value="Unassembled WGS sequence"/>
</dbReference>
<keyword evidence="11" id="KW-1185">Reference proteome</keyword>
<dbReference type="NCBIfam" id="NF001273">
    <property type="entry name" value="PRK00230.1"/>
    <property type="match status" value="1"/>
</dbReference>
<dbReference type="EMBL" id="JBHSSC010000044">
    <property type="protein sequence ID" value="MFC6182300.1"/>
    <property type="molecule type" value="Genomic_DNA"/>
</dbReference>
<protein>
    <recommendedName>
        <fullName evidence="7">Orotidine 5'-phosphate decarboxylase</fullName>
        <ecNumber evidence="7">4.1.1.23</ecNumber>
    </recommendedName>
    <alternativeName>
        <fullName evidence="7">OMP decarboxylase</fullName>
        <shortName evidence="7">OMPDCase</shortName>
        <shortName evidence="7">OMPdecase</shortName>
    </alternativeName>
</protein>
<comment type="pathway">
    <text evidence="2 7 8">Pyrimidine metabolism; UMP biosynthesis via de novo pathway; UMP from orotate: step 2/2.</text>
</comment>
<sequence length="241" mass="25195">MKRPIFIALDFPTGQAALAFLDQFPSDQQLAVKIGMELFYAEGPAIVKAVQARGHAVFLDLKLHDIPNTVASAMRVIGRLGVRYTTVHAAGGHVMLAAAKRGLLAGANDAGLPAPKLLAITQLTSTNQTILNTDQQIAGTVQASVVHYAQLAQASDCDGVICSAQEVAAIHQAVGTDFLGITPGIRPASAAADDQQRVMTPTAAAKVGSNGLVIGRPITQASDPVQAYQQILTEWSAAQHD</sequence>
<dbReference type="SMART" id="SM00934">
    <property type="entry name" value="OMPdecase"/>
    <property type="match status" value="1"/>
</dbReference>
<dbReference type="InterPro" id="IPR001754">
    <property type="entry name" value="OMPdeCOase_dom"/>
</dbReference>
<reference evidence="11" key="1">
    <citation type="journal article" date="2019" name="Int. J. Syst. Evol. Microbiol.">
        <title>The Global Catalogue of Microorganisms (GCM) 10K type strain sequencing project: providing services to taxonomists for standard genome sequencing and annotation.</title>
        <authorList>
            <consortium name="The Broad Institute Genomics Platform"/>
            <consortium name="The Broad Institute Genome Sequencing Center for Infectious Disease"/>
            <person name="Wu L."/>
            <person name="Ma J."/>
        </authorList>
    </citation>
    <scope>NUCLEOTIDE SEQUENCE [LARGE SCALE GENOMIC DNA]</scope>
    <source>
        <strain evidence="11">CCM 8933</strain>
    </source>
</reference>
<feature type="binding site" evidence="7">
    <location>
        <position position="10"/>
    </location>
    <ligand>
        <name>substrate</name>
    </ligand>
</feature>
<dbReference type="NCBIfam" id="TIGR01740">
    <property type="entry name" value="pyrF"/>
    <property type="match status" value="1"/>
</dbReference>
<dbReference type="PROSITE" id="PS00156">
    <property type="entry name" value="OMPDECASE"/>
    <property type="match status" value="1"/>
</dbReference>
<feature type="binding site" evidence="7">
    <location>
        <position position="216"/>
    </location>
    <ligand>
        <name>substrate</name>
    </ligand>
</feature>
<dbReference type="Pfam" id="PF00215">
    <property type="entry name" value="OMPdecase"/>
    <property type="match status" value="1"/>
</dbReference>
<feature type="binding site" evidence="7">
    <location>
        <position position="215"/>
    </location>
    <ligand>
        <name>substrate</name>
    </ligand>
</feature>
<dbReference type="GO" id="GO:0004590">
    <property type="term" value="F:orotidine-5'-phosphate decarboxylase activity"/>
    <property type="evidence" value="ECO:0007669"/>
    <property type="project" value="UniProtKB-EC"/>
</dbReference>
<dbReference type="EC" id="4.1.1.23" evidence="7"/>
<dbReference type="InterPro" id="IPR018089">
    <property type="entry name" value="OMPdecase_AS"/>
</dbReference>
<feature type="binding site" evidence="7">
    <location>
        <position position="195"/>
    </location>
    <ligand>
        <name>substrate</name>
    </ligand>
</feature>
<feature type="binding site" evidence="7">
    <location>
        <position position="33"/>
    </location>
    <ligand>
        <name>substrate</name>
    </ligand>
</feature>
<dbReference type="PANTHER" id="PTHR32119:SF2">
    <property type="entry name" value="OROTIDINE 5'-PHOSPHATE DECARBOXYLASE"/>
    <property type="match status" value="1"/>
</dbReference>
<evidence type="ECO:0000256" key="8">
    <source>
        <dbReference type="RuleBase" id="RU000512"/>
    </source>
</evidence>
<gene>
    <name evidence="7 10" type="primary">pyrF</name>
    <name evidence="10" type="ORF">ACFP5Y_13770</name>
</gene>
<keyword evidence="3 7" id="KW-0210">Decarboxylase</keyword>
<evidence type="ECO:0000256" key="2">
    <source>
        <dbReference type="ARBA" id="ARBA00004861"/>
    </source>
</evidence>
<comment type="subunit">
    <text evidence="7">Homodimer.</text>
</comment>
<evidence type="ECO:0000313" key="11">
    <source>
        <dbReference type="Proteomes" id="UP001596282"/>
    </source>
</evidence>
<feature type="binding site" evidence="7">
    <location>
        <position position="124"/>
    </location>
    <ligand>
        <name>substrate</name>
    </ligand>
</feature>
<organism evidence="10 11">
    <name type="scientific">Lactiplantibacillus daowaiensis</name>
    <dbReference type="NCBI Taxonomy" id="2559918"/>
    <lineage>
        <taxon>Bacteria</taxon>
        <taxon>Bacillati</taxon>
        <taxon>Bacillota</taxon>
        <taxon>Bacilli</taxon>
        <taxon>Lactobacillales</taxon>
        <taxon>Lactobacillaceae</taxon>
        <taxon>Lactiplantibacillus</taxon>
    </lineage>
</organism>
<comment type="caution">
    <text evidence="10">The sequence shown here is derived from an EMBL/GenBank/DDBJ whole genome shotgun (WGS) entry which is preliminary data.</text>
</comment>
<dbReference type="InterPro" id="IPR013785">
    <property type="entry name" value="Aldolase_TIM"/>
</dbReference>
<name>A0ABW1S4J6_9LACO</name>
<dbReference type="InterPro" id="IPR014732">
    <property type="entry name" value="OMPdecase"/>
</dbReference>
<dbReference type="Gene3D" id="3.20.20.70">
    <property type="entry name" value="Aldolase class I"/>
    <property type="match status" value="1"/>
</dbReference>
<evidence type="ECO:0000256" key="5">
    <source>
        <dbReference type="ARBA" id="ARBA00023239"/>
    </source>
</evidence>
<evidence type="ECO:0000256" key="1">
    <source>
        <dbReference type="ARBA" id="ARBA00002356"/>
    </source>
</evidence>
<evidence type="ECO:0000313" key="10">
    <source>
        <dbReference type="EMBL" id="MFC6182300.1"/>
    </source>
</evidence>
<comment type="similarity">
    <text evidence="7">Belongs to the OMP decarboxylase family. Type 1 subfamily.</text>
</comment>
<accession>A0ABW1S4J6</accession>
<evidence type="ECO:0000259" key="9">
    <source>
        <dbReference type="SMART" id="SM00934"/>
    </source>
</evidence>
<comment type="function">
    <text evidence="1 7">Catalyzes the decarboxylation of orotidine 5'-monophosphate (OMP) to uridine 5'-monophosphate (UMP).</text>
</comment>
<feature type="domain" description="Orotidine 5'-phosphate decarboxylase" evidence="9">
    <location>
        <begin position="4"/>
        <end position="231"/>
    </location>
</feature>
<keyword evidence="5 7" id="KW-0456">Lyase</keyword>
<feature type="binding site" evidence="7">
    <location>
        <position position="186"/>
    </location>
    <ligand>
        <name>substrate</name>
    </ligand>
</feature>
<proteinExistence type="inferred from homology"/>
<dbReference type="SUPFAM" id="SSF51366">
    <property type="entry name" value="Ribulose-phoshate binding barrel"/>
    <property type="match status" value="1"/>
</dbReference>
<evidence type="ECO:0000256" key="4">
    <source>
        <dbReference type="ARBA" id="ARBA00022975"/>
    </source>
</evidence>
<dbReference type="HAMAP" id="MF_01200_B">
    <property type="entry name" value="OMPdecase_type1_B"/>
    <property type="match status" value="1"/>
</dbReference>
<dbReference type="InterPro" id="IPR047596">
    <property type="entry name" value="OMPdecase_bac"/>
</dbReference>
<keyword evidence="4 7" id="KW-0665">Pyrimidine biosynthesis</keyword>
<evidence type="ECO:0000256" key="6">
    <source>
        <dbReference type="ARBA" id="ARBA00049157"/>
    </source>
</evidence>
<dbReference type="PANTHER" id="PTHR32119">
    <property type="entry name" value="OROTIDINE 5'-PHOSPHATE DECARBOXYLASE"/>
    <property type="match status" value="1"/>
</dbReference>
<comment type="catalytic activity">
    <reaction evidence="6 7 8">
        <text>orotidine 5'-phosphate + H(+) = UMP + CO2</text>
        <dbReference type="Rhea" id="RHEA:11596"/>
        <dbReference type="ChEBI" id="CHEBI:15378"/>
        <dbReference type="ChEBI" id="CHEBI:16526"/>
        <dbReference type="ChEBI" id="CHEBI:57538"/>
        <dbReference type="ChEBI" id="CHEBI:57865"/>
        <dbReference type="EC" id="4.1.1.23"/>
    </reaction>
</comment>
<dbReference type="CDD" id="cd04725">
    <property type="entry name" value="OMP_decarboxylase_like"/>
    <property type="match status" value="1"/>
</dbReference>
<dbReference type="RefSeq" id="WP_137627544.1">
    <property type="nucleotide sequence ID" value="NZ_BJDJ01000002.1"/>
</dbReference>
<evidence type="ECO:0000256" key="7">
    <source>
        <dbReference type="HAMAP-Rule" id="MF_01200"/>
    </source>
</evidence>